<gene>
    <name evidence="2" type="ORF">UFOPK2598_00065</name>
</gene>
<dbReference type="InterPro" id="IPR046095">
    <property type="entry name" value="DUF6113"/>
</dbReference>
<dbReference type="EMBL" id="CAEZXV010000002">
    <property type="protein sequence ID" value="CAB4691380.1"/>
    <property type="molecule type" value="Genomic_DNA"/>
</dbReference>
<sequence>MFKFFGSILLGAVIGFIGVALHNAFHPIGIILALITTAVGINFVGELFGERKFKIVAAIAWLLVALRAGSYGQSHEILVISNSYGNIFLLGGLLAATIFATKKI</sequence>
<proteinExistence type="predicted"/>
<name>A0A6J6NX26_9ZZZZ</name>
<dbReference type="AlphaFoldDB" id="A0A6J6NX26"/>
<evidence type="ECO:0000313" key="2">
    <source>
        <dbReference type="EMBL" id="CAB4691380.1"/>
    </source>
</evidence>
<protein>
    <submittedName>
        <fullName evidence="2">Unannotated protein</fullName>
    </submittedName>
</protein>
<accession>A0A6J6NX26</accession>
<keyword evidence="1" id="KW-1133">Transmembrane helix</keyword>
<dbReference type="Pfam" id="PF19608">
    <property type="entry name" value="DUF6113"/>
    <property type="match status" value="1"/>
</dbReference>
<organism evidence="2">
    <name type="scientific">freshwater metagenome</name>
    <dbReference type="NCBI Taxonomy" id="449393"/>
    <lineage>
        <taxon>unclassified sequences</taxon>
        <taxon>metagenomes</taxon>
        <taxon>ecological metagenomes</taxon>
    </lineage>
</organism>
<keyword evidence="1" id="KW-0472">Membrane</keyword>
<feature type="transmembrane region" description="Helical" evidence="1">
    <location>
        <begin position="55"/>
        <end position="72"/>
    </location>
</feature>
<keyword evidence="1" id="KW-0812">Transmembrane</keyword>
<evidence type="ECO:0000256" key="1">
    <source>
        <dbReference type="SAM" id="Phobius"/>
    </source>
</evidence>
<reference evidence="2" key="1">
    <citation type="submission" date="2020-05" db="EMBL/GenBank/DDBJ databases">
        <authorList>
            <person name="Chiriac C."/>
            <person name="Salcher M."/>
            <person name="Ghai R."/>
            <person name="Kavagutti S V."/>
        </authorList>
    </citation>
    <scope>NUCLEOTIDE SEQUENCE</scope>
</reference>
<feature type="transmembrane region" description="Helical" evidence="1">
    <location>
        <begin position="30"/>
        <end position="48"/>
    </location>
</feature>
<feature type="transmembrane region" description="Helical" evidence="1">
    <location>
        <begin position="84"/>
        <end position="101"/>
    </location>
</feature>